<protein>
    <submittedName>
        <fullName evidence="1">Uncharacterized protein</fullName>
    </submittedName>
</protein>
<proteinExistence type="predicted"/>
<evidence type="ECO:0000313" key="1">
    <source>
        <dbReference type="EMBL" id="KAJ4451692.1"/>
    </source>
</evidence>
<sequence>MRFFLWGYLKSMIFKNPSSQNIEELEEKIDHEVAEIPVDMLRHMENQTTGEEYPIAFQEVSRRAKGRGSTAQIAENKASVTLKKGQVSQNWKTIELFNMLLHHFIYSHDNVVQDRRFLEAYSRKDGYEEFLSV</sequence>
<comment type="caution">
    <text evidence="1">The sequence shown here is derived from an EMBL/GenBank/DDBJ whole genome shotgun (WGS) entry which is preliminary data.</text>
</comment>
<reference evidence="1 2" key="1">
    <citation type="journal article" date="2022" name="Allergy">
        <title>Genome assembly and annotation of Periplaneta americana reveal a comprehensive cockroach allergen profile.</title>
        <authorList>
            <person name="Wang L."/>
            <person name="Xiong Q."/>
            <person name="Saelim N."/>
            <person name="Wang L."/>
            <person name="Nong W."/>
            <person name="Wan A.T."/>
            <person name="Shi M."/>
            <person name="Liu X."/>
            <person name="Cao Q."/>
            <person name="Hui J.H.L."/>
            <person name="Sookrung N."/>
            <person name="Leung T.F."/>
            <person name="Tungtrongchitr A."/>
            <person name="Tsui S.K.W."/>
        </authorList>
    </citation>
    <scope>NUCLEOTIDE SEQUENCE [LARGE SCALE GENOMIC DNA]</scope>
    <source>
        <strain evidence="1">PWHHKU_190912</strain>
    </source>
</reference>
<dbReference type="EMBL" id="JAJSOF020000001">
    <property type="protein sequence ID" value="KAJ4451692.1"/>
    <property type="molecule type" value="Genomic_DNA"/>
</dbReference>
<organism evidence="1 2">
    <name type="scientific">Periplaneta americana</name>
    <name type="common">American cockroach</name>
    <name type="synonym">Blatta americana</name>
    <dbReference type="NCBI Taxonomy" id="6978"/>
    <lineage>
        <taxon>Eukaryota</taxon>
        <taxon>Metazoa</taxon>
        <taxon>Ecdysozoa</taxon>
        <taxon>Arthropoda</taxon>
        <taxon>Hexapoda</taxon>
        <taxon>Insecta</taxon>
        <taxon>Pterygota</taxon>
        <taxon>Neoptera</taxon>
        <taxon>Polyneoptera</taxon>
        <taxon>Dictyoptera</taxon>
        <taxon>Blattodea</taxon>
        <taxon>Blattoidea</taxon>
        <taxon>Blattidae</taxon>
        <taxon>Blattinae</taxon>
        <taxon>Periplaneta</taxon>
    </lineage>
</organism>
<accession>A0ABQ8TY90</accession>
<dbReference type="Proteomes" id="UP001148838">
    <property type="component" value="Unassembled WGS sequence"/>
</dbReference>
<gene>
    <name evidence="1" type="ORF">ANN_03162</name>
</gene>
<keyword evidence="2" id="KW-1185">Reference proteome</keyword>
<evidence type="ECO:0000313" key="2">
    <source>
        <dbReference type="Proteomes" id="UP001148838"/>
    </source>
</evidence>
<name>A0ABQ8TY90_PERAM</name>